<feature type="domain" description="Endonuclease/exonuclease/phosphatase" evidence="10">
    <location>
        <begin position="103"/>
        <end position="324"/>
    </location>
</feature>
<evidence type="ECO:0000256" key="7">
    <source>
        <dbReference type="ARBA" id="ARBA00022842"/>
    </source>
</evidence>
<dbReference type="PANTHER" id="PTHR15822">
    <property type="entry name" value="TRAF AND TNF RECEPTOR-ASSOCIATED PROTEIN"/>
    <property type="match status" value="1"/>
</dbReference>
<sequence length="335" mass="39147">MKRFVKKRKLILVLNLSVVILLLIVCFREYIGFNRYFILSFLGFFVPYLVLANVLFVLYWMLKRKRQLIISLAVLIYGYFANDTFFKFNNSENYTKHELSILTFNAHTFAGFYKFDKPNVSEDIVDFIAGQNPDIVCFQEYSFKMNNRFADYPYKYLTPESSGSTLQAILSKYPIISGGSFNFDETINNAIYADIKIQNDTIRVYNVHLESFKVRPGSLKREVPTNIFNRMDLAFQKQTEQAKLIKKHSLNTKHKKLICGDFNSTQYSNVYNILKGDMKDSFLEEGIGFGNTFNFRILSFRIDIILSDFKINSHKNFEAELSDHEPVMAKFDLHN</sequence>
<keyword evidence="9" id="KW-0472">Membrane</keyword>
<protein>
    <submittedName>
        <fullName evidence="11">Endonuclease/exonuclease/phosphatase family protein</fullName>
    </submittedName>
</protein>
<dbReference type="Pfam" id="PF03372">
    <property type="entry name" value="Exo_endo_phos"/>
    <property type="match status" value="1"/>
</dbReference>
<reference evidence="11 12" key="1">
    <citation type="journal article" date="2015" name="Int. J. Syst. Evol. Microbiol.">
        <title>Winogradskyella litoriviva sp. nov., isolated from coastal seawater.</title>
        <authorList>
            <person name="Nedashkovskaya O.I."/>
            <person name="Kukhlevskiy A.D."/>
            <person name="Zhukova N.V."/>
            <person name="Kim S.J."/>
            <person name="Rhee S.K."/>
            <person name="Mikhailov V.V."/>
        </authorList>
    </citation>
    <scope>NUCLEOTIDE SEQUENCE [LARGE SCALE GENOMIC DNA]</scope>
    <source>
        <strain evidence="11 12">KMM6491</strain>
    </source>
</reference>
<dbReference type="InterPro" id="IPR036691">
    <property type="entry name" value="Endo/exonu/phosph_ase_sf"/>
</dbReference>
<feature type="transmembrane region" description="Helical" evidence="9">
    <location>
        <begin position="12"/>
        <end position="31"/>
    </location>
</feature>
<comment type="cofactor">
    <cofactor evidence="2">
        <name>Mg(2+)</name>
        <dbReference type="ChEBI" id="CHEBI:18420"/>
    </cofactor>
</comment>
<evidence type="ECO:0000256" key="2">
    <source>
        <dbReference type="ARBA" id="ARBA00001946"/>
    </source>
</evidence>
<proteinExistence type="predicted"/>
<keyword evidence="9" id="KW-0812">Transmembrane</keyword>
<feature type="transmembrane region" description="Helical" evidence="9">
    <location>
        <begin position="68"/>
        <end position="86"/>
    </location>
</feature>
<gene>
    <name evidence="11" type="ORF">HNV10_07185</name>
</gene>
<keyword evidence="7" id="KW-0460">Magnesium</keyword>
<evidence type="ECO:0000256" key="9">
    <source>
        <dbReference type="SAM" id="Phobius"/>
    </source>
</evidence>
<evidence type="ECO:0000256" key="1">
    <source>
        <dbReference type="ARBA" id="ARBA00001936"/>
    </source>
</evidence>
<dbReference type="Proteomes" id="UP000805085">
    <property type="component" value="Unassembled WGS sequence"/>
</dbReference>
<keyword evidence="3" id="KW-0540">Nuclease</keyword>
<name>A0ABX2E4M1_9FLAO</name>
<evidence type="ECO:0000256" key="3">
    <source>
        <dbReference type="ARBA" id="ARBA00022722"/>
    </source>
</evidence>
<feature type="transmembrane region" description="Helical" evidence="9">
    <location>
        <begin position="37"/>
        <end position="61"/>
    </location>
</feature>
<evidence type="ECO:0000256" key="4">
    <source>
        <dbReference type="ARBA" id="ARBA00022723"/>
    </source>
</evidence>
<dbReference type="CDD" id="cd09084">
    <property type="entry name" value="EEP-2"/>
    <property type="match status" value="1"/>
</dbReference>
<evidence type="ECO:0000256" key="8">
    <source>
        <dbReference type="ARBA" id="ARBA00023204"/>
    </source>
</evidence>
<comment type="caution">
    <text evidence="11">The sequence shown here is derived from an EMBL/GenBank/DDBJ whole genome shotgun (WGS) entry which is preliminary data.</text>
</comment>
<keyword evidence="5" id="KW-0227">DNA damage</keyword>
<evidence type="ECO:0000256" key="6">
    <source>
        <dbReference type="ARBA" id="ARBA00022801"/>
    </source>
</evidence>
<keyword evidence="9" id="KW-1133">Transmembrane helix</keyword>
<dbReference type="Gene3D" id="3.60.10.10">
    <property type="entry name" value="Endonuclease/exonuclease/phosphatase"/>
    <property type="match status" value="1"/>
</dbReference>
<keyword evidence="12" id="KW-1185">Reference proteome</keyword>
<evidence type="ECO:0000313" key="12">
    <source>
        <dbReference type="Proteomes" id="UP000805085"/>
    </source>
</evidence>
<evidence type="ECO:0000259" key="10">
    <source>
        <dbReference type="Pfam" id="PF03372"/>
    </source>
</evidence>
<dbReference type="RefSeq" id="WP_173300660.1">
    <property type="nucleotide sequence ID" value="NZ_JABRWQ010000003.1"/>
</dbReference>
<evidence type="ECO:0000313" key="11">
    <source>
        <dbReference type="EMBL" id="NRD23018.1"/>
    </source>
</evidence>
<organism evidence="11 12">
    <name type="scientific">Winogradskyella litoriviva</name>
    <dbReference type="NCBI Taxonomy" id="1220182"/>
    <lineage>
        <taxon>Bacteria</taxon>
        <taxon>Pseudomonadati</taxon>
        <taxon>Bacteroidota</taxon>
        <taxon>Flavobacteriia</taxon>
        <taxon>Flavobacteriales</taxon>
        <taxon>Flavobacteriaceae</taxon>
        <taxon>Winogradskyella</taxon>
    </lineage>
</organism>
<keyword evidence="4" id="KW-0479">Metal-binding</keyword>
<dbReference type="InterPro" id="IPR005135">
    <property type="entry name" value="Endo/exonuclease/phosphatase"/>
</dbReference>
<dbReference type="PANTHER" id="PTHR15822:SF4">
    <property type="entry name" value="TYROSYL-DNA PHOSPHODIESTERASE 2"/>
    <property type="match status" value="1"/>
</dbReference>
<dbReference type="GO" id="GO:0004519">
    <property type="term" value="F:endonuclease activity"/>
    <property type="evidence" value="ECO:0007669"/>
    <property type="project" value="UniProtKB-KW"/>
</dbReference>
<dbReference type="SUPFAM" id="SSF56219">
    <property type="entry name" value="DNase I-like"/>
    <property type="match status" value="1"/>
</dbReference>
<keyword evidence="6" id="KW-0378">Hydrolase</keyword>
<accession>A0ABX2E4M1</accession>
<evidence type="ECO:0000256" key="5">
    <source>
        <dbReference type="ARBA" id="ARBA00022763"/>
    </source>
</evidence>
<dbReference type="InterPro" id="IPR051547">
    <property type="entry name" value="TDP2-like"/>
</dbReference>
<keyword evidence="11" id="KW-0255">Endonuclease</keyword>
<comment type="cofactor">
    <cofactor evidence="1">
        <name>Mn(2+)</name>
        <dbReference type="ChEBI" id="CHEBI:29035"/>
    </cofactor>
</comment>
<dbReference type="EMBL" id="JABRWQ010000003">
    <property type="protein sequence ID" value="NRD23018.1"/>
    <property type="molecule type" value="Genomic_DNA"/>
</dbReference>
<keyword evidence="8" id="KW-0234">DNA repair</keyword>